<evidence type="ECO:0000259" key="5">
    <source>
        <dbReference type="Pfam" id="PF01850"/>
    </source>
</evidence>
<gene>
    <name evidence="6" type="ORF">ER308_02225</name>
</gene>
<evidence type="ECO:0000256" key="2">
    <source>
        <dbReference type="ARBA" id="ARBA00022723"/>
    </source>
</evidence>
<evidence type="ECO:0000256" key="3">
    <source>
        <dbReference type="ARBA" id="ARBA00022801"/>
    </source>
</evidence>
<dbReference type="GO" id="GO:0016787">
    <property type="term" value="F:hydrolase activity"/>
    <property type="evidence" value="ECO:0007669"/>
    <property type="project" value="UniProtKB-KW"/>
</dbReference>
<reference evidence="6 7" key="1">
    <citation type="submission" date="2019-01" db="EMBL/GenBank/DDBJ databases">
        <title>Egibacter rhizosphaerae EGI 80759T.</title>
        <authorList>
            <person name="Chen D.-D."/>
            <person name="Tian Y."/>
            <person name="Jiao J.-Y."/>
            <person name="Zhang X.-T."/>
            <person name="Zhang Y.-G."/>
            <person name="Zhang Y."/>
            <person name="Xiao M."/>
            <person name="Shu W.-S."/>
            <person name="Li W.-J."/>
        </authorList>
    </citation>
    <scope>NUCLEOTIDE SEQUENCE [LARGE SCALE GENOMIC DNA]</scope>
    <source>
        <strain evidence="6 7">EGI 80759</strain>
    </source>
</reference>
<protein>
    <submittedName>
        <fullName evidence="6">PIN domain-containing protein</fullName>
    </submittedName>
</protein>
<accession>A0A411YBC5</accession>
<feature type="domain" description="PIN" evidence="5">
    <location>
        <begin position="1"/>
        <end position="121"/>
    </location>
</feature>
<dbReference type="GO" id="GO:0004518">
    <property type="term" value="F:nuclease activity"/>
    <property type="evidence" value="ECO:0007669"/>
    <property type="project" value="UniProtKB-KW"/>
</dbReference>
<sequence length="136" mass="14433">MIDTSVMVAGLVRNHEFHSVARPHVVQSARSQVPGIVVAETWAALRRAPWNLDAATVAETLGPWNSEGRVAATAASAYAEVLRTGRSLHLGGNVHDLLIAMTCRDHGLPLATLDRRQATLASGLTGLETVLLPPEG</sequence>
<keyword evidence="1" id="KW-0540">Nuclease</keyword>
<evidence type="ECO:0000256" key="4">
    <source>
        <dbReference type="ARBA" id="ARBA00022842"/>
    </source>
</evidence>
<organism evidence="6 7">
    <name type="scientific">Egibacter rhizosphaerae</name>
    <dbReference type="NCBI Taxonomy" id="1670831"/>
    <lineage>
        <taxon>Bacteria</taxon>
        <taxon>Bacillati</taxon>
        <taxon>Actinomycetota</taxon>
        <taxon>Nitriliruptoria</taxon>
        <taxon>Egibacterales</taxon>
        <taxon>Egibacteraceae</taxon>
        <taxon>Egibacter</taxon>
    </lineage>
</organism>
<dbReference type="GO" id="GO:0046872">
    <property type="term" value="F:metal ion binding"/>
    <property type="evidence" value="ECO:0007669"/>
    <property type="project" value="UniProtKB-KW"/>
</dbReference>
<dbReference type="InterPro" id="IPR029060">
    <property type="entry name" value="PIN-like_dom_sf"/>
</dbReference>
<keyword evidence="2" id="KW-0479">Metal-binding</keyword>
<dbReference type="Gene3D" id="3.40.50.1010">
    <property type="entry name" value="5'-nuclease"/>
    <property type="match status" value="1"/>
</dbReference>
<dbReference type="SUPFAM" id="SSF88723">
    <property type="entry name" value="PIN domain-like"/>
    <property type="match status" value="1"/>
</dbReference>
<keyword evidence="4" id="KW-0460">Magnesium</keyword>
<evidence type="ECO:0000313" key="7">
    <source>
        <dbReference type="Proteomes" id="UP000291469"/>
    </source>
</evidence>
<name>A0A411YBC5_9ACTN</name>
<dbReference type="RefSeq" id="WP_131153497.1">
    <property type="nucleotide sequence ID" value="NZ_CP036402.1"/>
</dbReference>
<evidence type="ECO:0000256" key="1">
    <source>
        <dbReference type="ARBA" id="ARBA00022722"/>
    </source>
</evidence>
<proteinExistence type="predicted"/>
<dbReference type="AlphaFoldDB" id="A0A411YBC5"/>
<evidence type="ECO:0000313" key="6">
    <source>
        <dbReference type="EMBL" id="QBI18499.1"/>
    </source>
</evidence>
<dbReference type="InterPro" id="IPR002716">
    <property type="entry name" value="PIN_dom"/>
</dbReference>
<keyword evidence="7" id="KW-1185">Reference proteome</keyword>
<dbReference type="Proteomes" id="UP000291469">
    <property type="component" value="Chromosome"/>
</dbReference>
<dbReference type="KEGG" id="erz:ER308_02225"/>
<keyword evidence="3" id="KW-0378">Hydrolase</keyword>
<dbReference type="Pfam" id="PF01850">
    <property type="entry name" value="PIN"/>
    <property type="match status" value="1"/>
</dbReference>
<dbReference type="EMBL" id="CP036402">
    <property type="protein sequence ID" value="QBI18499.1"/>
    <property type="molecule type" value="Genomic_DNA"/>
</dbReference>
<dbReference type="OrthoDB" id="25693at2"/>